<evidence type="ECO:0000256" key="6">
    <source>
        <dbReference type="PIRNR" id="PIRNR000446"/>
    </source>
</evidence>
<dbReference type="PANTHER" id="PTHR42681">
    <property type="entry name" value="MALONYL-COA-ACYL CARRIER PROTEIN TRANSACYLASE, MITOCHONDRIAL"/>
    <property type="match status" value="1"/>
</dbReference>
<dbReference type="InterPro" id="IPR014043">
    <property type="entry name" value="Acyl_transferase_dom"/>
</dbReference>
<comment type="similarity">
    <text evidence="6">Belongs to the fabD family.</text>
</comment>
<evidence type="ECO:0000256" key="4">
    <source>
        <dbReference type="ARBA" id="ARBA00023315"/>
    </source>
</evidence>
<dbReference type="SUPFAM" id="SSF52151">
    <property type="entry name" value="FabD/lysophospholipase-like"/>
    <property type="match status" value="1"/>
</dbReference>
<comment type="catalytic activity">
    <reaction evidence="5 6">
        <text>holo-[ACP] + malonyl-CoA = malonyl-[ACP] + CoA</text>
        <dbReference type="Rhea" id="RHEA:41792"/>
        <dbReference type="Rhea" id="RHEA-COMP:9623"/>
        <dbReference type="Rhea" id="RHEA-COMP:9685"/>
        <dbReference type="ChEBI" id="CHEBI:57287"/>
        <dbReference type="ChEBI" id="CHEBI:57384"/>
        <dbReference type="ChEBI" id="CHEBI:64479"/>
        <dbReference type="ChEBI" id="CHEBI:78449"/>
        <dbReference type="EC" id="2.3.1.39"/>
    </reaction>
</comment>
<dbReference type="FunFam" id="3.30.70.250:FF:000001">
    <property type="entry name" value="Malonyl CoA-acyl carrier protein transacylase"/>
    <property type="match status" value="1"/>
</dbReference>
<evidence type="ECO:0000256" key="2">
    <source>
        <dbReference type="ARBA" id="ARBA00018953"/>
    </source>
</evidence>
<dbReference type="Gene3D" id="3.40.366.10">
    <property type="entry name" value="Malonyl-Coenzyme A Acyl Carrier Protein, domain 2"/>
    <property type="match status" value="1"/>
</dbReference>
<dbReference type="InterPro" id="IPR016035">
    <property type="entry name" value="Acyl_Trfase/lysoPLipase"/>
</dbReference>
<comment type="caution">
    <text evidence="9">The sequence shown here is derived from an EMBL/GenBank/DDBJ whole genome shotgun (WGS) entry which is preliminary data.</text>
</comment>
<name>A0A0W0VKJ9_9GAMM</name>
<evidence type="ECO:0000256" key="5">
    <source>
        <dbReference type="ARBA" id="ARBA00048462"/>
    </source>
</evidence>
<proteinExistence type="inferred from homology"/>
<dbReference type="PIRSF" id="PIRSF000446">
    <property type="entry name" value="Mct"/>
    <property type="match status" value="1"/>
</dbReference>
<dbReference type="AlphaFoldDB" id="A0A0W0VKJ9"/>
<dbReference type="InterPro" id="IPR004410">
    <property type="entry name" value="Malonyl_CoA-ACP_transAc_FabD"/>
</dbReference>
<dbReference type="InterPro" id="IPR016036">
    <property type="entry name" value="Malonyl_transacylase_ACP-bd"/>
</dbReference>
<dbReference type="GO" id="GO:0006633">
    <property type="term" value="P:fatty acid biosynthetic process"/>
    <property type="evidence" value="ECO:0007669"/>
    <property type="project" value="TreeGrafter"/>
</dbReference>
<gene>
    <name evidence="9" type="primary">fabD</name>
    <name evidence="9" type="ORF">Llon_1521</name>
</gene>
<dbReference type="RefSeq" id="WP_058529523.1">
    <property type="nucleotide sequence ID" value="NZ_CAAAHZ010000004.1"/>
</dbReference>
<dbReference type="EC" id="2.3.1.39" evidence="1 6"/>
<evidence type="ECO:0000256" key="1">
    <source>
        <dbReference type="ARBA" id="ARBA00013258"/>
    </source>
</evidence>
<keyword evidence="10" id="KW-1185">Reference proteome</keyword>
<dbReference type="InterPro" id="IPR050858">
    <property type="entry name" value="Mal-CoA-ACP_Trans/PKS_FabD"/>
</dbReference>
<dbReference type="Gene3D" id="3.30.70.250">
    <property type="entry name" value="Malonyl-CoA ACP transacylase, ACP-binding"/>
    <property type="match status" value="1"/>
</dbReference>
<evidence type="ECO:0000313" key="10">
    <source>
        <dbReference type="Proteomes" id="UP000054997"/>
    </source>
</evidence>
<evidence type="ECO:0000256" key="3">
    <source>
        <dbReference type="ARBA" id="ARBA00022679"/>
    </source>
</evidence>
<dbReference type="STRING" id="45068.Llon_1521"/>
<evidence type="ECO:0000313" key="9">
    <source>
        <dbReference type="EMBL" id="KTD20635.1"/>
    </source>
</evidence>
<dbReference type="PANTHER" id="PTHR42681:SF1">
    <property type="entry name" value="MALONYL-COA-ACYL CARRIER PROTEIN TRANSACYLASE, MITOCHONDRIAL"/>
    <property type="match status" value="1"/>
</dbReference>
<dbReference type="SUPFAM" id="SSF55048">
    <property type="entry name" value="Probable ACP-binding domain of malonyl-CoA ACP transacylase"/>
    <property type="match status" value="1"/>
</dbReference>
<dbReference type="InterPro" id="IPR024925">
    <property type="entry name" value="Malonyl_CoA-ACP_transAc"/>
</dbReference>
<dbReference type="OrthoDB" id="9808564at2"/>
<keyword evidence="4 6" id="KW-0012">Acyltransferase</keyword>
<accession>A0A0W0VKJ9</accession>
<dbReference type="NCBIfam" id="TIGR00128">
    <property type="entry name" value="fabD"/>
    <property type="match status" value="1"/>
</dbReference>
<feature type="active site" evidence="7">
    <location>
        <position position="202"/>
    </location>
</feature>
<dbReference type="SMART" id="SM00827">
    <property type="entry name" value="PKS_AT"/>
    <property type="match status" value="1"/>
</dbReference>
<evidence type="ECO:0000259" key="8">
    <source>
        <dbReference type="SMART" id="SM00827"/>
    </source>
</evidence>
<dbReference type="GO" id="GO:0005829">
    <property type="term" value="C:cytosol"/>
    <property type="evidence" value="ECO:0007669"/>
    <property type="project" value="TreeGrafter"/>
</dbReference>
<reference evidence="9 10" key="1">
    <citation type="submission" date="2015-11" db="EMBL/GenBank/DDBJ databases">
        <title>Genomic analysis of 38 Legionella species identifies large and diverse effector repertoires.</title>
        <authorList>
            <person name="Burstein D."/>
            <person name="Amaro F."/>
            <person name="Zusman T."/>
            <person name="Lifshitz Z."/>
            <person name="Cohen O."/>
            <person name="Gilbert J.A."/>
            <person name="Pupko T."/>
            <person name="Shuman H.A."/>
            <person name="Segal G."/>
        </authorList>
    </citation>
    <scope>NUCLEOTIDE SEQUENCE [LARGE SCALE GENOMIC DNA]</scope>
    <source>
        <strain evidence="9 10">ATCC 49505</strain>
    </source>
</reference>
<protein>
    <recommendedName>
        <fullName evidence="2 6">Malonyl CoA-acyl carrier protein transacylase</fullName>
        <ecNumber evidence="1 6">2.3.1.39</ecNumber>
    </recommendedName>
</protein>
<evidence type="ECO:0000256" key="7">
    <source>
        <dbReference type="PIRSR" id="PIRSR000446-1"/>
    </source>
</evidence>
<dbReference type="InterPro" id="IPR001227">
    <property type="entry name" value="Ac_transferase_dom_sf"/>
</dbReference>
<dbReference type="GO" id="GO:0004314">
    <property type="term" value="F:[acyl-carrier-protein] S-malonyltransferase activity"/>
    <property type="evidence" value="ECO:0007669"/>
    <property type="project" value="UniProtKB-EC"/>
</dbReference>
<organism evidence="9 10">
    <name type="scientific">Legionella londiniensis</name>
    <dbReference type="NCBI Taxonomy" id="45068"/>
    <lineage>
        <taxon>Bacteria</taxon>
        <taxon>Pseudomonadati</taxon>
        <taxon>Pseudomonadota</taxon>
        <taxon>Gammaproteobacteria</taxon>
        <taxon>Legionellales</taxon>
        <taxon>Legionellaceae</taxon>
        <taxon>Legionella</taxon>
    </lineage>
</organism>
<feature type="domain" description="Malonyl-CoA:ACP transacylase (MAT)" evidence="8">
    <location>
        <begin position="7"/>
        <end position="301"/>
    </location>
</feature>
<sequence length="315" mass="34143">MLNMAFVFPGQGSQSVGMLKTLASQYSIVTELFGEVSERIGYDVWKMVQEDPDGKLNQTEYTQVAMLAADVAVYKTLQSQKAIRPAMMAGHSLGEYAALVCAEAISLSDAAFLVSKRGQLMQETIPLGEGAMAAIIGLPDDTVDMLCQEASSHNQIVIPANYNAIGQVVIAGHTPAVTEAIALAEKQGARMAKIIPVSVPCHCPLLTRAAELFAEFLEQAEFKPPVVPVISNVDVSLYQAADQIKKLLKEQLYRPVRWVETIQLMKQQGVETIFECGPGNVLSGLIRRIDKTLTPVSVHDPLSLETALTKLETVS</sequence>
<dbReference type="EMBL" id="LNYK01000019">
    <property type="protein sequence ID" value="KTD20635.1"/>
    <property type="molecule type" value="Genomic_DNA"/>
</dbReference>
<dbReference type="Pfam" id="PF00698">
    <property type="entry name" value="Acyl_transf_1"/>
    <property type="match status" value="1"/>
</dbReference>
<feature type="active site" evidence="7">
    <location>
        <position position="92"/>
    </location>
</feature>
<keyword evidence="3 6" id="KW-0808">Transferase</keyword>
<dbReference type="PATRIC" id="fig|45068.5.peg.1650"/>
<dbReference type="Proteomes" id="UP000054997">
    <property type="component" value="Unassembled WGS sequence"/>
</dbReference>